<protein>
    <submittedName>
        <fullName evidence="2">Uncharacterized protein</fullName>
    </submittedName>
</protein>
<dbReference type="EMBL" id="LCKS01000001">
    <property type="protein sequence ID" value="KKU03408.1"/>
    <property type="molecule type" value="Genomic_DNA"/>
</dbReference>
<evidence type="ECO:0000313" key="2">
    <source>
        <dbReference type="EMBL" id="KKU03408.1"/>
    </source>
</evidence>
<name>A0A0G1PDA1_9BACT</name>
<reference evidence="2 3" key="1">
    <citation type="journal article" date="2015" name="Nature">
        <title>rRNA introns, odd ribosomes, and small enigmatic genomes across a large radiation of phyla.</title>
        <authorList>
            <person name="Brown C.T."/>
            <person name="Hug L.A."/>
            <person name="Thomas B.C."/>
            <person name="Sharon I."/>
            <person name="Castelle C.J."/>
            <person name="Singh A."/>
            <person name="Wilkins M.J."/>
            <person name="Williams K.H."/>
            <person name="Banfield J.F."/>
        </authorList>
    </citation>
    <scope>NUCLEOTIDE SEQUENCE [LARGE SCALE GENOMIC DNA]</scope>
</reference>
<dbReference type="Proteomes" id="UP000034264">
    <property type="component" value="Unassembled WGS sequence"/>
</dbReference>
<sequence>MKKNSRNLVISLATAVLFSFLFIFVANNKQGVATFDISLGTAWVFLLSLIVALSLAQRN</sequence>
<comment type="caution">
    <text evidence="2">The sequence shown here is derived from an EMBL/GenBank/DDBJ whole genome shotgun (WGS) entry which is preliminary data.</text>
</comment>
<organism evidence="2 3">
    <name type="scientific">Candidatus Amesbacteria bacterium GW2011_GWC2_45_19</name>
    <dbReference type="NCBI Taxonomy" id="1618366"/>
    <lineage>
        <taxon>Bacteria</taxon>
        <taxon>Candidatus Amesiibacteriota</taxon>
    </lineage>
</organism>
<accession>A0A0G1PDA1</accession>
<evidence type="ECO:0000313" key="3">
    <source>
        <dbReference type="Proteomes" id="UP000034264"/>
    </source>
</evidence>
<gene>
    <name evidence="2" type="ORF">UX05_C0001G0037</name>
</gene>
<feature type="transmembrane region" description="Helical" evidence="1">
    <location>
        <begin position="7"/>
        <end position="25"/>
    </location>
</feature>
<keyword evidence="1" id="KW-0812">Transmembrane</keyword>
<keyword evidence="1" id="KW-0472">Membrane</keyword>
<dbReference type="AlphaFoldDB" id="A0A0G1PDA1"/>
<evidence type="ECO:0000256" key="1">
    <source>
        <dbReference type="SAM" id="Phobius"/>
    </source>
</evidence>
<keyword evidence="1" id="KW-1133">Transmembrane helix</keyword>
<proteinExistence type="predicted"/>
<feature type="transmembrane region" description="Helical" evidence="1">
    <location>
        <begin position="37"/>
        <end position="56"/>
    </location>
</feature>